<dbReference type="GO" id="GO:0009113">
    <property type="term" value="P:purine nucleobase biosynthetic process"/>
    <property type="evidence" value="ECO:0007669"/>
    <property type="project" value="InterPro"/>
</dbReference>
<feature type="non-terminal residue" evidence="6">
    <location>
        <position position="188"/>
    </location>
</feature>
<dbReference type="InterPro" id="IPR000115">
    <property type="entry name" value="PRibGlycinamide_synth"/>
</dbReference>
<dbReference type="GO" id="GO:0005524">
    <property type="term" value="F:ATP binding"/>
    <property type="evidence" value="ECO:0007669"/>
    <property type="project" value="UniProtKB-UniRule"/>
</dbReference>
<keyword evidence="2 4" id="KW-0547">Nucleotide-binding</keyword>
<dbReference type="AlphaFoldDB" id="A0A538UAM4"/>
<keyword evidence="3 4" id="KW-0067">ATP-binding</keyword>
<organism evidence="6 7">
    <name type="scientific">Eiseniibacteriota bacterium</name>
    <dbReference type="NCBI Taxonomy" id="2212470"/>
    <lineage>
        <taxon>Bacteria</taxon>
        <taxon>Candidatus Eiseniibacteriota</taxon>
    </lineage>
</organism>
<dbReference type="Pfam" id="PF02844">
    <property type="entry name" value="GARS_N"/>
    <property type="match status" value="1"/>
</dbReference>
<dbReference type="Pfam" id="PF01071">
    <property type="entry name" value="GARS_A"/>
    <property type="match status" value="1"/>
</dbReference>
<dbReference type="GO" id="GO:0004637">
    <property type="term" value="F:phosphoribosylamine-glycine ligase activity"/>
    <property type="evidence" value="ECO:0007669"/>
    <property type="project" value="InterPro"/>
</dbReference>
<dbReference type="PANTHER" id="PTHR43472:SF1">
    <property type="entry name" value="PHOSPHORIBOSYLAMINE--GLYCINE LIGASE, CHLOROPLASTIC"/>
    <property type="match status" value="1"/>
</dbReference>
<accession>A0A538UAM4</accession>
<keyword evidence="1" id="KW-0436">Ligase</keyword>
<reference evidence="6 7" key="1">
    <citation type="journal article" date="2019" name="Nat. Microbiol.">
        <title>Mediterranean grassland soil C-N compound turnover is dependent on rainfall and depth, and is mediated by genomically divergent microorganisms.</title>
        <authorList>
            <person name="Diamond S."/>
            <person name="Andeer P.F."/>
            <person name="Li Z."/>
            <person name="Crits-Christoph A."/>
            <person name="Burstein D."/>
            <person name="Anantharaman K."/>
            <person name="Lane K.R."/>
            <person name="Thomas B.C."/>
            <person name="Pan C."/>
            <person name="Northen T.R."/>
            <person name="Banfield J.F."/>
        </authorList>
    </citation>
    <scope>NUCLEOTIDE SEQUENCE [LARGE SCALE GENOMIC DNA]</scope>
    <source>
        <strain evidence="6">WS_10</strain>
    </source>
</reference>
<dbReference type="SUPFAM" id="SSF52440">
    <property type="entry name" value="PreATP-grasp domain"/>
    <property type="match status" value="1"/>
</dbReference>
<dbReference type="SMART" id="SM01209">
    <property type="entry name" value="GARS_A"/>
    <property type="match status" value="1"/>
</dbReference>
<feature type="domain" description="ATP-grasp" evidence="5">
    <location>
        <begin position="133"/>
        <end position="184"/>
    </location>
</feature>
<dbReference type="GO" id="GO:0046872">
    <property type="term" value="F:metal ion binding"/>
    <property type="evidence" value="ECO:0007669"/>
    <property type="project" value="InterPro"/>
</dbReference>
<dbReference type="InterPro" id="IPR020561">
    <property type="entry name" value="PRibGlycinamid_synth_ATP-grasp"/>
</dbReference>
<evidence type="ECO:0000313" key="7">
    <source>
        <dbReference type="Proteomes" id="UP000319836"/>
    </source>
</evidence>
<dbReference type="InterPro" id="IPR020562">
    <property type="entry name" value="PRibGlycinamide_synth_N"/>
</dbReference>
<sequence length="188" mass="20080">MVARGSSLPDGLTLDDHLHRFRAVKKLRVLVVGQGGREHALAWRLARDPDVSEVLVAPGNDGIARDARCLAIGEVEGEALVRAAEQEDVGLAVIGPDAALAAGVADRFENARIPVYGPTRNAAKLEWSKWFAKEVMAHVGVPTARASHFDRLDDARQALPSFGPPWVIKADGLAAGKGVLVTRERGEA</sequence>
<evidence type="ECO:0000259" key="5">
    <source>
        <dbReference type="PROSITE" id="PS50975"/>
    </source>
</evidence>
<dbReference type="SUPFAM" id="SSF56059">
    <property type="entry name" value="Glutathione synthetase ATP-binding domain-like"/>
    <property type="match status" value="1"/>
</dbReference>
<dbReference type="Proteomes" id="UP000319836">
    <property type="component" value="Unassembled WGS sequence"/>
</dbReference>
<gene>
    <name evidence="6" type="ORF">E6K80_01380</name>
</gene>
<evidence type="ECO:0000256" key="1">
    <source>
        <dbReference type="ARBA" id="ARBA00022598"/>
    </source>
</evidence>
<dbReference type="Gene3D" id="3.30.1490.20">
    <property type="entry name" value="ATP-grasp fold, A domain"/>
    <property type="match status" value="1"/>
</dbReference>
<dbReference type="InterPro" id="IPR011761">
    <property type="entry name" value="ATP-grasp"/>
</dbReference>
<dbReference type="PROSITE" id="PS50975">
    <property type="entry name" value="ATP_GRASP"/>
    <property type="match status" value="1"/>
</dbReference>
<evidence type="ECO:0000313" key="6">
    <source>
        <dbReference type="EMBL" id="TMQ72951.1"/>
    </source>
</evidence>
<evidence type="ECO:0000256" key="4">
    <source>
        <dbReference type="PROSITE-ProRule" id="PRU00409"/>
    </source>
</evidence>
<protein>
    <recommendedName>
        <fullName evidence="5">ATP-grasp domain-containing protein</fullName>
    </recommendedName>
</protein>
<dbReference type="InterPro" id="IPR016185">
    <property type="entry name" value="PreATP-grasp_dom_sf"/>
</dbReference>
<name>A0A538UAM4_UNCEI</name>
<comment type="caution">
    <text evidence="6">The sequence shown here is derived from an EMBL/GenBank/DDBJ whole genome shotgun (WGS) entry which is preliminary data.</text>
</comment>
<evidence type="ECO:0000256" key="3">
    <source>
        <dbReference type="ARBA" id="ARBA00022840"/>
    </source>
</evidence>
<dbReference type="PANTHER" id="PTHR43472">
    <property type="entry name" value="PHOSPHORIBOSYLAMINE--GLYCINE LIGASE"/>
    <property type="match status" value="1"/>
</dbReference>
<dbReference type="EMBL" id="VBPA01000030">
    <property type="protein sequence ID" value="TMQ72951.1"/>
    <property type="molecule type" value="Genomic_DNA"/>
</dbReference>
<dbReference type="InterPro" id="IPR013815">
    <property type="entry name" value="ATP_grasp_subdomain_1"/>
</dbReference>
<evidence type="ECO:0000256" key="2">
    <source>
        <dbReference type="ARBA" id="ARBA00022741"/>
    </source>
</evidence>
<dbReference type="Gene3D" id="3.40.50.20">
    <property type="match status" value="1"/>
</dbReference>
<proteinExistence type="predicted"/>